<protein>
    <submittedName>
        <fullName evidence="1">Uncharacterized protein</fullName>
    </submittedName>
</protein>
<reference evidence="1" key="1">
    <citation type="submission" date="2024-12" db="EMBL/GenBank/DDBJ databases">
        <title>Comparative genomics and development of molecular markers within Purpureocillium lilacinum and among Purpureocillium species.</title>
        <authorList>
            <person name="Yeh Z.-Y."/>
            <person name="Ni N.-T."/>
            <person name="Lo P.-H."/>
            <person name="Mushyakhwo K."/>
            <person name="Lin C.-F."/>
            <person name="Nai Y.-S."/>
        </authorList>
    </citation>
    <scope>NUCLEOTIDE SEQUENCE</scope>
    <source>
        <strain evidence="1">NCHU-NPUST-175</strain>
    </source>
</reference>
<evidence type="ECO:0000313" key="1">
    <source>
        <dbReference type="EMBL" id="KAL3959482.1"/>
    </source>
</evidence>
<accession>A0ACC4DSZ4</accession>
<organism evidence="1 2">
    <name type="scientific">Purpureocillium lilacinum</name>
    <name type="common">Paecilomyces lilacinus</name>
    <dbReference type="NCBI Taxonomy" id="33203"/>
    <lineage>
        <taxon>Eukaryota</taxon>
        <taxon>Fungi</taxon>
        <taxon>Dikarya</taxon>
        <taxon>Ascomycota</taxon>
        <taxon>Pezizomycotina</taxon>
        <taxon>Sordariomycetes</taxon>
        <taxon>Hypocreomycetidae</taxon>
        <taxon>Hypocreales</taxon>
        <taxon>Ophiocordycipitaceae</taxon>
        <taxon>Purpureocillium</taxon>
    </lineage>
</organism>
<proteinExistence type="predicted"/>
<dbReference type="EMBL" id="JBGNUJ010000004">
    <property type="protein sequence ID" value="KAL3959482.1"/>
    <property type="molecule type" value="Genomic_DNA"/>
</dbReference>
<name>A0ACC4DSZ4_PURLI</name>
<comment type="caution">
    <text evidence="1">The sequence shown here is derived from an EMBL/GenBank/DDBJ whole genome shotgun (WGS) entry which is preliminary data.</text>
</comment>
<evidence type="ECO:0000313" key="2">
    <source>
        <dbReference type="Proteomes" id="UP001638806"/>
    </source>
</evidence>
<dbReference type="Proteomes" id="UP001638806">
    <property type="component" value="Unassembled WGS sequence"/>
</dbReference>
<keyword evidence="2" id="KW-1185">Reference proteome</keyword>
<sequence>MLAGARAVSNAPPPAAETETPDPTERPPDDIHGIPGQLGPKPSDHPAAFHLNHVPIGTQDAAACGRDPWVHERDAGNPAPASLSHLSPSTPVCVPLKAPAAASEVASCLARAMLDRDAARDARADSTRHHPRSFCTYVCDKSSSLRASASQYSNSSTNVAADGMMGRTRSLACSRRPIQQQHMAPQHSDKAGTAGEADKTDSLACLSVGRPKDWAMDVANRRGTVTAGP</sequence>
<gene>
    <name evidence="1" type="ORF">ACCO45_004599</name>
</gene>